<dbReference type="AlphaFoldDB" id="A0A8S1CZC8"/>
<dbReference type="SUPFAM" id="SSF57802">
    <property type="entry name" value="Rubredoxin-like"/>
    <property type="match status" value="1"/>
</dbReference>
<proteinExistence type="predicted"/>
<dbReference type="PANTHER" id="PTHR10122:SF0">
    <property type="entry name" value="CYTOCHROME C OXIDASE SUBUNIT 5B, ISOFORM A-RELATED"/>
    <property type="match status" value="1"/>
</dbReference>
<dbReference type="PROSITE" id="PS51359">
    <property type="entry name" value="COX5B_2"/>
    <property type="match status" value="1"/>
</dbReference>
<sequence length="154" mass="17481">MPSWRRDTPPFILLVAALLRQLSVSSTWIRPSKKMAALCCRVLAQTSRRNVIYSTARYANKMMADPMEHATGLEKRELLAEAAGNDNPFDMKIFKRGPGTKDSPNLVPSCFESRIVGCVCEEDATSVNWMWLHQGTPRRCECGYWFKLTKRAPV</sequence>
<feature type="binding site" evidence="3">
    <location>
        <position position="118"/>
    </location>
    <ligand>
        <name>Zn(2+)</name>
        <dbReference type="ChEBI" id="CHEBI:29105"/>
    </ligand>
</feature>
<reference evidence="5 6" key="1">
    <citation type="submission" date="2020-04" db="EMBL/GenBank/DDBJ databases">
        <authorList>
            <person name="Alioto T."/>
            <person name="Alioto T."/>
            <person name="Gomez Garrido J."/>
        </authorList>
    </citation>
    <scope>NUCLEOTIDE SEQUENCE [LARGE SCALE GENOMIC DNA]</scope>
</reference>
<feature type="chain" id="PRO_5035897248" description="Cytochrome c oxidase subunit 5B, mitochondrial" evidence="4">
    <location>
        <begin position="26"/>
        <end position="154"/>
    </location>
</feature>
<name>A0A8S1CZC8_9INSE</name>
<evidence type="ECO:0000256" key="1">
    <source>
        <dbReference type="ARBA" id="ARBA00022723"/>
    </source>
</evidence>
<feature type="binding site" evidence="3">
    <location>
        <position position="140"/>
    </location>
    <ligand>
        <name>Zn(2+)</name>
        <dbReference type="ChEBI" id="CHEBI:29105"/>
    </ligand>
</feature>
<dbReference type="GO" id="GO:0045277">
    <property type="term" value="C:respiratory chain complex IV"/>
    <property type="evidence" value="ECO:0007669"/>
    <property type="project" value="InterPro"/>
</dbReference>
<evidence type="ECO:0000256" key="3">
    <source>
        <dbReference type="PIRSR" id="PIRSR602124-1"/>
    </source>
</evidence>
<keyword evidence="2 3" id="KW-0862">Zinc</keyword>
<gene>
    <name evidence="5" type="ORF">CLODIP_2_CD03654</name>
</gene>
<dbReference type="Gene3D" id="2.60.11.10">
    <property type="entry name" value="Cytochrome c oxidase, subunit Vb"/>
    <property type="match status" value="1"/>
</dbReference>
<keyword evidence="6" id="KW-1185">Reference proteome</keyword>
<evidence type="ECO:0000313" key="5">
    <source>
        <dbReference type="EMBL" id="CAB3373252.1"/>
    </source>
</evidence>
<dbReference type="OrthoDB" id="10249250at2759"/>
<evidence type="ECO:0008006" key="7">
    <source>
        <dbReference type="Google" id="ProtNLM"/>
    </source>
</evidence>
<dbReference type="FunFam" id="2.60.11.10:FF:000004">
    <property type="entry name" value="Cytochrome c oxidase subunit 5B"/>
    <property type="match status" value="1"/>
</dbReference>
<dbReference type="GO" id="GO:0005740">
    <property type="term" value="C:mitochondrial envelope"/>
    <property type="evidence" value="ECO:0007669"/>
    <property type="project" value="InterPro"/>
</dbReference>
<feature type="binding site" evidence="3">
    <location>
        <position position="142"/>
    </location>
    <ligand>
        <name>Zn(2+)</name>
        <dbReference type="ChEBI" id="CHEBI:29105"/>
    </ligand>
</feature>
<dbReference type="Proteomes" id="UP000494165">
    <property type="component" value="Unassembled WGS sequence"/>
</dbReference>
<dbReference type="Pfam" id="PF01215">
    <property type="entry name" value="COX5B"/>
    <property type="match status" value="1"/>
</dbReference>
<comment type="caution">
    <text evidence="5">The sequence shown here is derived from an EMBL/GenBank/DDBJ whole genome shotgun (WGS) entry which is preliminary data.</text>
</comment>
<evidence type="ECO:0000313" key="6">
    <source>
        <dbReference type="Proteomes" id="UP000494165"/>
    </source>
</evidence>
<keyword evidence="4" id="KW-0732">Signal</keyword>
<dbReference type="GO" id="GO:0046872">
    <property type="term" value="F:metal ion binding"/>
    <property type="evidence" value="ECO:0007669"/>
    <property type="project" value="UniProtKB-KW"/>
</dbReference>
<accession>A0A8S1CZC8</accession>
<keyword evidence="1 3" id="KW-0479">Metal-binding</keyword>
<evidence type="ECO:0000256" key="4">
    <source>
        <dbReference type="SAM" id="SignalP"/>
    </source>
</evidence>
<dbReference type="InterPro" id="IPR002124">
    <property type="entry name" value="Cyt_c_oxidase_su5b"/>
</dbReference>
<evidence type="ECO:0000256" key="2">
    <source>
        <dbReference type="ARBA" id="ARBA00022833"/>
    </source>
</evidence>
<protein>
    <recommendedName>
        <fullName evidence="7">Cytochrome c oxidase subunit 5B, mitochondrial</fullName>
    </recommendedName>
</protein>
<feature type="signal peptide" evidence="4">
    <location>
        <begin position="1"/>
        <end position="25"/>
    </location>
</feature>
<dbReference type="InterPro" id="IPR036972">
    <property type="entry name" value="Cyt_c_oxidase_su5b_sf"/>
</dbReference>
<dbReference type="EMBL" id="CADEPI010000083">
    <property type="protein sequence ID" value="CAB3373252.1"/>
    <property type="molecule type" value="Genomic_DNA"/>
</dbReference>
<dbReference type="PANTHER" id="PTHR10122">
    <property type="entry name" value="CYTOCHROME C OXIDASE SUBUNIT 5B, MITOCHONDRIAL"/>
    <property type="match status" value="1"/>
</dbReference>
<dbReference type="GO" id="GO:0006123">
    <property type="term" value="P:mitochondrial electron transport, cytochrome c to oxygen"/>
    <property type="evidence" value="ECO:0007669"/>
    <property type="project" value="InterPro"/>
</dbReference>
<dbReference type="CDD" id="cd00924">
    <property type="entry name" value="Cyt_c_Oxidase_Vb"/>
    <property type="match status" value="1"/>
</dbReference>
<organism evidence="5 6">
    <name type="scientific">Cloeon dipterum</name>
    <dbReference type="NCBI Taxonomy" id="197152"/>
    <lineage>
        <taxon>Eukaryota</taxon>
        <taxon>Metazoa</taxon>
        <taxon>Ecdysozoa</taxon>
        <taxon>Arthropoda</taxon>
        <taxon>Hexapoda</taxon>
        <taxon>Insecta</taxon>
        <taxon>Pterygota</taxon>
        <taxon>Palaeoptera</taxon>
        <taxon>Ephemeroptera</taxon>
        <taxon>Pisciforma</taxon>
        <taxon>Baetidae</taxon>
        <taxon>Cloeon</taxon>
    </lineage>
</organism>
<feature type="binding site" evidence="3">
    <location>
        <position position="120"/>
    </location>
    <ligand>
        <name>Zn(2+)</name>
        <dbReference type="ChEBI" id="CHEBI:29105"/>
    </ligand>
</feature>